<dbReference type="AlphaFoldDB" id="A0A7R9E1W9"/>
<organism evidence="1">
    <name type="scientific">Timema monikensis</name>
    <dbReference type="NCBI Taxonomy" id="170555"/>
    <lineage>
        <taxon>Eukaryota</taxon>
        <taxon>Metazoa</taxon>
        <taxon>Ecdysozoa</taxon>
        <taxon>Arthropoda</taxon>
        <taxon>Hexapoda</taxon>
        <taxon>Insecta</taxon>
        <taxon>Pterygota</taxon>
        <taxon>Neoptera</taxon>
        <taxon>Polyneoptera</taxon>
        <taxon>Phasmatodea</taxon>
        <taxon>Timematodea</taxon>
        <taxon>Timematoidea</taxon>
        <taxon>Timematidae</taxon>
        <taxon>Timema</taxon>
    </lineage>
</organism>
<name>A0A7R9E1W9_9NEOP</name>
<gene>
    <name evidence="1" type="ORF">TMSB3V08_LOCUS1717</name>
</gene>
<protein>
    <submittedName>
        <fullName evidence="1">Uncharacterized protein</fullName>
    </submittedName>
</protein>
<proteinExistence type="predicted"/>
<accession>A0A7R9E1W9</accession>
<reference evidence="1" key="1">
    <citation type="submission" date="2020-11" db="EMBL/GenBank/DDBJ databases">
        <authorList>
            <person name="Tran Van P."/>
        </authorList>
    </citation>
    <scope>NUCLEOTIDE SEQUENCE</scope>
</reference>
<evidence type="ECO:0000313" key="1">
    <source>
        <dbReference type="EMBL" id="CAD7424791.1"/>
    </source>
</evidence>
<sequence>MASLVLTDSSQLTSYSQHSELLKHWTFLAFSTSHLKSTPPEQVHPISPQSPSSQLCLKVVCWGKKELLAKSPRSQLCLLSYVVCWGKKELLAKSPRSQLCLKVVCWGKKELLAKSPRSQLCLKVVCWGKKEQLAKPPRSQCLASRNRLLSARYFYNDGRGQLFVRCSVQPVDYRDIDFIVVCEALSQTVLRSLQE</sequence>
<dbReference type="EMBL" id="OB792837">
    <property type="protein sequence ID" value="CAD7424791.1"/>
    <property type="molecule type" value="Genomic_DNA"/>
</dbReference>